<dbReference type="FunFam" id="3.30.70.330:FF:000494">
    <property type="entry name" value="28 kDa ribonucleoprotein, chloroplastic"/>
    <property type="match status" value="1"/>
</dbReference>
<evidence type="ECO:0000313" key="6">
    <source>
        <dbReference type="Proteomes" id="UP000694563"/>
    </source>
</evidence>
<dbReference type="Proteomes" id="UP000694563">
    <property type="component" value="Chromosome 6"/>
</dbReference>
<protein>
    <recommendedName>
        <fullName evidence="4">RRM domain-containing protein</fullName>
    </recommendedName>
</protein>
<keyword evidence="1 2" id="KW-0694">RNA-binding</keyword>
<dbReference type="SMART" id="SM00360">
    <property type="entry name" value="RRM"/>
    <property type="match status" value="1"/>
</dbReference>
<dbReference type="InterPro" id="IPR035979">
    <property type="entry name" value="RBD_domain_sf"/>
</dbReference>
<dbReference type="Gene3D" id="3.30.70.330">
    <property type="match status" value="1"/>
</dbReference>
<dbReference type="CDD" id="cd12242">
    <property type="entry name" value="RRM_SLIRP"/>
    <property type="match status" value="1"/>
</dbReference>
<dbReference type="PANTHER" id="PTHR11176">
    <property type="entry name" value="BOULE-RELATED"/>
    <property type="match status" value="1"/>
</dbReference>
<name>A0A8C3UFM6_CATUS</name>
<accession>A0A8C3UFM6</accession>
<keyword evidence="6" id="KW-1185">Reference proteome</keyword>
<dbReference type="PANTHER" id="PTHR11176:SF61">
    <property type="entry name" value="SRA STEM-LOOP INTERACTING RNA BINDING PROTEIN"/>
    <property type="match status" value="1"/>
</dbReference>
<reference evidence="5" key="3">
    <citation type="submission" date="2025-09" db="UniProtKB">
        <authorList>
            <consortium name="Ensembl"/>
        </authorList>
    </citation>
    <scope>IDENTIFICATION</scope>
</reference>
<feature type="domain" description="RRM" evidence="4">
    <location>
        <begin position="152"/>
        <end position="235"/>
    </location>
</feature>
<evidence type="ECO:0000256" key="2">
    <source>
        <dbReference type="PROSITE-ProRule" id="PRU00176"/>
    </source>
</evidence>
<proteinExistence type="predicted"/>
<dbReference type="InterPro" id="IPR000504">
    <property type="entry name" value="RRM_dom"/>
</dbReference>
<evidence type="ECO:0000259" key="4">
    <source>
        <dbReference type="PROSITE" id="PS50102"/>
    </source>
</evidence>
<dbReference type="GO" id="GO:0003723">
    <property type="term" value="F:RNA binding"/>
    <property type="evidence" value="ECO:0007669"/>
    <property type="project" value="UniProtKB-UniRule"/>
</dbReference>
<evidence type="ECO:0000313" key="5">
    <source>
        <dbReference type="Ensembl" id="ENSCUSP00005011351.1"/>
    </source>
</evidence>
<reference evidence="5" key="1">
    <citation type="submission" date="2020-10" db="EMBL/GenBank/DDBJ databases">
        <title>Catharus ustulatus (Swainson's thrush) genome, bCatUst1, primary haplotype v2.</title>
        <authorList>
            <person name="Delmore K."/>
            <person name="Vafadar M."/>
            <person name="Formenti G."/>
            <person name="Chow W."/>
            <person name="Pelan S."/>
            <person name="Howe K."/>
            <person name="Rhie A."/>
            <person name="Mountcastle J."/>
            <person name="Haase B."/>
            <person name="Fedrigo O."/>
            <person name="Jarvis E.D."/>
        </authorList>
    </citation>
    <scope>NUCLEOTIDE SEQUENCE [LARGE SCALE GENOMIC DNA]</scope>
</reference>
<sequence length="240" mass="26981">MLEGPRRLSAASSSQRWGGTRDSASGTKRNSRRRERAAATPPQPRTETPRRGRDALRAARRGARAEAAQHYLAPRRGEVHHTPQVGRVALPIEAKKPAERILPALTGQGRRHFGPVGAGPPLPLSVPPSHRSPDMAAASAVRAAGRRSRQLFDIFVAEVPWTVSSKELKEYFSQFGSVQRCQLPFDRNTGFHRRYCWIKFSTPEEVQNVLQKDPHILEGSKLTLKQQIHRRRSQRKNQSE</sequence>
<feature type="region of interest" description="Disordered" evidence="3">
    <location>
        <begin position="1"/>
        <end position="83"/>
    </location>
</feature>
<evidence type="ECO:0000256" key="3">
    <source>
        <dbReference type="SAM" id="MobiDB-lite"/>
    </source>
</evidence>
<dbReference type="PROSITE" id="PS50102">
    <property type="entry name" value="RRM"/>
    <property type="match status" value="1"/>
</dbReference>
<dbReference type="InterPro" id="IPR034152">
    <property type="entry name" value="SLIRP_RRM"/>
</dbReference>
<feature type="compositionally biased region" description="Polar residues" evidence="3">
    <location>
        <begin position="10"/>
        <end position="28"/>
    </location>
</feature>
<feature type="compositionally biased region" description="Basic and acidic residues" evidence="3">
    <location>
        <begin position="47"/>
        <end position="57"/>
    </location>
</feature>
<dbReference type="Pfam" id="PF00076">
    <property type="entry name" value="RRM_1"/>
    <property type="match status" value="1"/>
</dbReference>
<reference evidence="5" key="2">
    <citation type="submission" date="2025-08" db="UniProtKB">
        <authorList>
            <consortium name="Ensembl"/>
        </authorList>
    </citation>
    <scope>IDENTIFICATION</scope>
</reference>
<dbReference type="Ensembl" id="ENSCUST00005011824.1">
    <property type="protein sequence ID" value="ENSCUSP00005011351.1"/>
    <property type="gene ID" value="ENSCUSG00005007310.1"/>
</dbReference>
<dbReference type="AlphaFoldDB" id="A0A8C3UFM6"/>
<dbReference type="InterPro" id="IPR012677">
    <property type="entry name" value="Nucleotide-bd_a/b_plait_sf"/>
</dbReference>
<organism evidence="5 6">
    <name type="scientific">Catharus ustulatus</name>
    <name type="common">Russet-backed thrush</name>
    <name type="synonym">Hylocichla ustulatus</name>
    <dbReference type="NCBI Taxonomy" id="91951"/>
    <lineage>
        <taxon>Eukaryota</taxon>
        <taxon>Metazoa</taxon>
        <taxon>Chordata</taxon>
        <taxon>Craniata</taxon>
        <taxon>Vertebrata</taxon>
        <taxon>Euteleostomi</taxon>
        <taxon>Archelosauria</taxon>
        <taxon>Archosauria</taxon>
        <taxon>Dinosauria</taxon>
        <taxon>Saurischia</taxon>
        <taxon>Theropoda</taxon>
        <taxon>Coelurosauria</taxon>
        <taxon>Aves</taxon>
        <taxon>Neognathae</taxon>
        <taxon>Neoaves</taxon>
        <taxon>Telluraves</taxon>
        <taxon>Australaves</taxon>
        <taxon>Passeriformes</taxon>
        <taxon>Turdidae</taxon>
        <taxon>Catharus</taxon>
    </lineage>
</organism>
<dbReference type="SUPFAM" id="SSF54928">
    <property type="entry name" value="RNA-binding domain, RBD"/>
    <property type="match status" value="1"/>
</dbReference>
<evidence type="ECO:0000256" key="1">
    <source>
        <dbReference type="ARBA" id="ARBA00022884"/>
    </source>
</evidence>